<evidence type="ECO:0000313" key="4">
    <source>
        <dbReference type="Proteomes" id="UP000821837"/>
    </source>
</evidence>
<sequence>MKRTCWRRRRSNEAWSWLPPPPRIMVEKPRRRQPTEEDYFADSEMANDRDEPRQRRYAEPGPPDGCILNEFPHTSRSRTVVGIVGLLLVFILYQLFFA</sequence>
<organism evidence="3 4">
    <name type="scientific">Rhipicephalus sanguineus</name>
    <name type="common">Brown dog tick</name>
    <name type="synonym">Ixodes sanguineus</name>
    <dbReference type="NCBI Taxonomy" id="34632"/>
    <lineage>
        <taxon>Eukaryota</taxon>
        <taxon>Metazoa</taxon>
        <taxon>Ecdysozoa</taxon>
        <taxon>Arthropoda</taxon>
        <taxon>Chelicerata</taxon>
        <taxon>Arachnida</taxon>
        <taxon>Acari</taxon>
        <taxon>Parasitiformes</taxon>
        <taxon>Ixodida</taxon>
        <taxon>Ixodoidea</taxon>
        <taxon>Ixodidae</taxon>
        <taxon>Rhipicephalinae</taxon>
        <taxon>Rhipicephalus</taxon>
        <taxon>Rhipicephalus</taxon>
    </lineage>
</organism>
<proteinExistence type="predicted"/>
<reference evidence="3" key="2">
    <citation type="submission" date="2021-09" db="EMBL/GenBank/DDBJ databases">
        <authorList>
            <person name="Jia N."/>
            <person name="Wang J."/>
            <person name="Shi W."/>
            <person name="Du L."/>
            <person name="Sun Y."/>
            <person name="Zhan W."/>
            <person name="Jiang J."/>
            <person name="Wang Q."/>
            <person name="Zhang B."/>
            <person name="Ji P."/>
            <person name="Sakyi L.B."/>
            <person name="Cui X."/>
            <person name="Yuan T."/>
            <person name="Jiang B."/>
            <person name="Yang W."/>
            <person name="Lam T.T.-Y."/>
            <person name="Chang Q."/>
            <person name="Ding S."/>
            <person name="Wang X."/>
            <person name="Zhu J."/>
            <person name="Ruan X."/>
            <person name="Zhao L."/>
            <person name="Wei J."/>
            <person name="Que T."/>
            <person name="Du C."/>
            <person name="Cheng J."/>
            <person name="Dai P."/>
            <person name="Han X."/>
            <person name="Huang E."/>
            <person name="Gao Y."/>
            <person name="Liu J."/>
            <person name="Shao H."/>
            <person name="Ye R."/>
            <person name="Li L."/>
            <person name="Wei W."/>
            <person name="Wang X."/>
            <person name="Wang C."/>
            <person name="Huo Q."/>
            <person name="Li W."/>
            <person name="Guo W."/>
            <person name="Chen H."/>
            <person name="Chen S."/>
            <person name="Zhou L."/>
            <person name="Zhou L."/>
            <person name="Ni X."/>
            <person name="Tian J."/>
            <person name="Zhou Y."/>
            <person name="Sheng Y."/>
            <person name="Liu T."/>
            <person name="Pan Y."/>
            <person name="Xia L."/>
            <person name="Li J."/>
            <person name="Zhao F."/>
            <person name="Cao W."/>
        </authorList>
    </citation>
    <scope>NUCLEOTIDE SEQUENCE</scope>
    <source>
        <strain evidence="3">Rsan-2018</strain>
        <tissue evidence="3">Larvae</tissue>
    </source>
</reference>
<evidence type="ECO:0000313" key="3">
    <source>
        <dbReference type="EMBL" id="KAH7961070.1"/>
    </source>
</evidence>
<reference evidence="3" key="1">
    <citation type="journal article" date="2020" name="Cell">
        <title>Large-Scale Comparative Analyses of Tick Genomes Elucidate Their Genetic Diversity and Vector Capacities.</title>
        <authorList>
            <consortium name="Tick Genome and Microbiome Consortium (TIGMIC)"/>
            <person name="Jia N."/>
            <person name="Wang J."/>
            <person name="Shi W."/>
            <person name="Du L."/>
            <person name="Sun Y."/>
            <person name="Zhan W."/>
            <person name="Jiang J.F."/>
            <person name="Wang Q."/>
            <person name="Zhang B."/>
            <person name="Ji P."/>
            <person name="Bell-Sakyi L."/>
            <person name="Cui X.M."/>
            <person name="Yuan T.T."/>
            <person name="Jiang B.G."/>
            <person name="Yang W.F."/>
            <person name="Lam T.T."/>
            <person name="Chang Q.C."/>
            <person name="Ding S.J."/>
            <person name="Wang X.J."/>
            <person name="Zhu J.G."/>
            <person name="Ruan X.D."/>
            <person name="Zhao L."/>
            <person name="Wei J.T."/>
            <person name="Ye R.Z."/>
            <person name="Que T.C."/>
            <person name="Du C.H."/>
            <person name="Zhou Y.H."/>
            <person name="Cheng J.X."/>
            <person name="Dai P.F."/>
            <person name="Guo W.B."/>
            <person name="Han X.H."/>
            <person name="Huang E.J."/>
            <person name="Li L.F."/>
            <person name="Wei W."/>
            <person name="Gao Y.C."/>
            <person name="Liu J.Z."/>
            <person name="Shao H.Z."/>
            <person name="Wang X."/>
            <person name="Wang C.C."/>
            <person name="Yang T.C."/>
            <person name="Huo Q.B."/>
            <person name="Li W."/>
            <person name="Chen H.Y."/>
            <person name="Chen S.E."/>
            <person name="Zhou L.G."/>
            <person name="Ni X.B."/>
            <person name="Tian J.H."/>
            <person name="Sheng Y."/>
            <person name="Liu T."/>
            <person name="Pan Y.S."/>
            <person name="Xia L.Y."/>
            <person name="Li J."/>
            <person name="Zhao F."/>
            <person name="Cao W.C."/>
        </authorList>
    </citation>
    <scope>NUCLEOTIDE SEQUENCE</scope>
    <source>
        <strain evidence="3">Rsan-2018</strain>
    </source>
</reference>
<evidence type="ECO:0000256" key="1">
    <source>
        <dbReference type="SAM" id="MobiDB-lite"/>
    </source>
</evidence>
<feature type="transmembrane region" description="Helical" evidence="2">
    <location>
        <begin position="79"/>
        <end position="97"/>
    </location>
</feature>
<dbReference type="Proteomes" id="UP000821837">
    <property type="component" value="Chromosome 3"/>
</dbReference>
<keyword evidence="2" id="KW-0472">Membrane</keyword>
<keyword evidence="2" id="KW-0812">Transmembrane</keyword>
<feature type="compositionally biased region" description="Basic and acidic residues" evidence="1">
    <location>
        <begin position="46"/>
        <end position="58"/>
    </location>
</feature>
<accession>A0A9D4PYA0</accession>
<protein>
    <submittedName>
        <fullName evidence="3">Uncharacterized protein</fullName>
    </submittedName>
</protein>
<keyword evidence="4" id="KW-1185">Reference proteome</keyword>
<name>A0A9D4PYA0_RHISA</name>
<comment type="caution">
    <text evidence="3">The sequence shown here is derived from an EMBL/GenBank/DDBJ whole genome shotgun (WGS) entry which is preliminary data.</text>
</comment>
<gene>
    <name evidence="3" type="ORF">HPB52_001313</name>
</gene>
<dbReference type="EMBL" id="JABSTV010001249">
    <property type="protein sequence ID" value="KAH7961070.1"/>
    <property type="molecule type" value="Genomic_DNA"/>
</dbReference>
<dbReference type="AlphaFoldDB" id="A0A9D4PYA0"/>
<evidence type="ECO:0000256" key="2">
    <source>
        <dbReference type="SAM" id="Phobius"/>
    </source>
</evidence>
<feature type="region of interest" description="Disordered" evidence="1">
    <location>
        <begin position="26"/>
        <end position="64"/>
    </location>
</feature>
<keyword evidence="2" id="KW-1133">Transmembrane helix</keyword>